<evidence type="ECO:0000313" key="1">
    <source>
        <dbReference type="EMBL" id="PRJ62581.1"/>
    </source>
</evidence>
<accession>A0A2S9RQF7</accession>
<organism evidence="1 2">
    <name type="scientific">Haemophilus influenzae</name>
    <dbReference type="NCBI Taxonomy" id="727"/>
    <lineage>
        <taxon>Bacteria</taxon>
        <taxon>Pseudomonadati</taxon>
        <taxon>Pseudomonadota</taxon>
        <taxon>Gammaproteobacteria</taxon>
        <taxon>Pasteurellales</taxon>
        <taxon>Pasteurellaceae</taxon>
        <taxon>Haemophilus</taxon>
    </lineage>
</organism>
<sequence length="312" mass="35038">MEKLTQQKFTEYKNDLDGKNTGSSDYMNDYAKVEKIITQGVKNHAFLGLITTKFAQEINNTAHEFSLPIASNTDTDKHDRTPRNFIQSTTPFECAQVNLDVCIPHSELDKFTAVNFEKEFNARLGGELAQNLTMIGFHGERRALDSNPERNPLGEDVAKGWHAQLKEKDQFINAATLAGQTHTQLIKKALEKLPARLRESGELIAICGRHVLSNAQINLDAKQLNSPNGVLLTAQNLIGGLRAINAPFFPANCILITTLSNLAIYFKQNSARLFFKQEPRQNNAQIYFSVMLDYLLENHRHAVLIEGIDEVQ</sequence>
<dbReference type="InterPro" id="IPR006441">
    <property type="entry name" value="Phage_P2_GpN"/>
</dbReference>
<evidence type="ECO:0000313" key="2">
    <source>
        <dbReference type="Proteomes" id="UP000238532"/>
    </source>
</evidence>
<dbReference type="RefSeq" id="WP_146113817.1">
    <property type="nucleotide sequence ID" value="NZ_CP135761.1"/>
</dbReference>
<reference evidence="1 2" key="1">
    <citation type="submission" date="2017-04" db="EMBL/GenBank/DDBJ databases">
        <title>Haemophilus influenzae in COPD genome sequencing project.</title>
        <authorList>
            <person name="Murphy T.F."/>
            <person name="Kong Y."/>
            <person name="Nadendla S."/>
            <person name="Tettelin H."/>
            <person name="Pettigrew M."/>
        </authorList>
    </citation>
    <scope>NUCLEOTIDE SEQUENCE [LARGE SCALE GENOMIC DNA]</scope>
    <source>
        <strain evidence="1 2">56P127H1</strain>
    </source>
</reference>
<comment type="caution">
    <text evidence="1">The sequence shown here is derived from an EMBL/GenBank/DDBJ whole genome shotgun (WGS) entry which is preliminary data.</text>
</comment>
<dbReference type="Pfam" id="PF05125">
    <property type="entry name" value="Phage_cap_P2"/>
    <property type="match status" value="1"/>
</dbReference>
<dbReference type="EMBL" id="NEBY01000169">
    <property type="protein sequence ID" value="PRJ62581.1"/>
    <property type="molecule type" value="Genomic_DNA"/>
</dbReference>
<gene>
    <name evidence="1" type="ORF">BV102_00231</name>
</gene>
<dbReference type="AlphaFoldDB" id="A0A2S9RQF7"/>
<proteinExistence type="predicted"/>
<name>A0A2S9RQF7_HAEIF</name>
<protein>
    <submittedName>
        <fullName evidence="1">Phage major capsid protein, P2 family</fullName>
    </submittedName>
</protein>
<dbReference type="Proteomes" id="UP000238532">
    <property type="component" value="Unassembled WGS sequence"/>
</dbReference>